<name>A0A8J7QAS9_9BACT</name>
<dbReference type="Proteomes" id="UP000664417">
    <property type="component" value="Unassembled WGS sequence"/>
</dbReference>
<proteinExistence type="predicted"/>
<evidence type="ECO:0000256" key="1">
    <source>
        <dbReference type="SAM" id="MobiDB-lite"/>
    </source>
</evidence>
<feature type="region of interest" description="Disordered" evidence="1">
    <location>
        <begin position="265"/>
        <end position="309"/>
    </location>
</feature>
<reference evidence="2" key="1">
    <citation type="submission" date="2021-03" db="EMBL/GenBank/DDBJ databases">
        <authorList>
            <person name="Wang G."/>
        </authorList>
    </citation>
    <scope>NUCLEOTIDE SEQUENCE</scope>
    <source>
        <strain evidence="2">KCTC 12899</strain>
    </source>
</reference>
<dbReference type="RefSeq" id="WP_207860178.1">
    <property type="nucleotide sequence ID" value="NZ_JAFREP010000016.1"/>
</dbReference>
<dbReference type="EMBL" id="JAFREP010000016">
    <property type="protein sequence ID" value="MBO1320224.1"/>
    <property type="molecule type" value="Genomic_DNA"/>
</dbReference>
<evidence type="ECO:0000313" key="3">
    <source>
        <dbReference type="Proteomes" id="UP000664417"/>
    </source>
</evidence>
<sequence>MGLKDFLGLTPKDEEPHFTDREQILAYLEDQIGPGTPESVLEPVQAKMDPFMVRIEGVFENKGTFSVMLNHRPPKPIPKGTPFILYFVVSNHRVRTCQIQYQRPFRDNMHILTLPKKIYHAERRGQGRGGPPMRDKSQVLILESLEQGIGLHGRPVNFSKRGLGIKIDKAMRIKGQKFIPVTKDLYPIGTQLMMVRLKNLAGIRQIECSCEVRHISYLQGRYLLGLRIADMAPEEISAYERFLESRNIVNHDDFPLIARLKKGGAEKTKPAAPASQPALVPKASSGGEPAAAGAPAAEVEPAKPPPAARGEKPVALIVAPTGPVRAKLVASLLKAGFKLTQIDHIQQLANLAAGRHFDAVFVYGGEDHAFSLATLDIFAKMPYFKALPLVMVTTHLDMRTKIAAKSHGIKHVLDVTAETAPADARSVLS</sequence>
<organism evidence="2 3">
    <name type="scientific">Acanthopleuribacter pedis</name>
    <dbReference type="NCBI Taxonomy" id="442870"/>
    <lineage>
        <taxon>Bacteria</taxon>
        <taxon>Pseudomonadati</taxon>
        <taxon>Acidobacteriota</taxon>
        <taxon>Holophagae</taxon>
        <taxon>Acanthopleuribacterales</taxon>
        <taxon>Acanthopleuribacteraceae</taxon>
        <taxon>Acanthopleuribacter</taxon>
    </lineage>
</organism>
<accession>A0A8J7QAS9</accession>
<protein>
    <submittedName>
        <fullName evidence="2">PilZ domain-containing protein</fullName>
    </submittedName>
</protein>
<gene>
    <name evidence="2" type="ORF">J3U88_17245</name>
</gene>
<comment type="caution">
    <text evidence="2">The sequence shown here is derived from an EMBL/GenBank/DDBJ whole genome shotgun (WGS) entry which is preliminary data.</text>
</comment>
<feature type="compositionally biased region" description="Low complexity" evidence="1">
    <location>
        <begin position="281"/>
        <end position="299"/>
    </location>
</feature>
<dbReference type="AlphaFoldDB" id="A0A8J7QAS9"/>
<evidence type="ECO:0000313" key="2">
    <source>
        <dbReference type="EMBL" id="MBO1320224.1"/>
    </source>
</evidence>
<keyword evidence="3" id="KW-1185">Reference proteome</keyword>